<dbReference type="InterPro" id="IPR010359">
    <property type="entry name" value="IrrE_HExxH"/>
</dbReference>
<comment type="similarity">
    <text evidence="1">Belongs to the short-chain fatty acyl-CoA assimilation regulator (ScfR) family.</text>
</comment>
<dbReference type="Pfam" id="PF06114">
    <property type="entry name" value="Peptidase_M78"/>
    <property type="match status" value="1"/>
</dbReference>
<dbReference type="CDD" id="cd00093">
    <property type="entry name" value="HTH_XRE"/>
    <property type="match status" value="1"/>
</dbReference>
<dbReference type="InterPro" id="IPR052345">
    <property type="entry name" value="Rad_response_metalloprotease"/>
</dbReference>
<gene>
    <name evidence="3" type="ORF">SAMN05421510_106110</name>
</gene>
<evidence type="ECO:0000313" key="4">
    <source>
        <dbReference type="Proteomes" id="UP000181998"/>
    </source>
</evidence>
<dbReference type="Gene3D" id="1.10.10.2910">
    <property type="match status" value="1"/>
</dbReference>
<dbReference type="SUPFAM" id="SSF47413">
    <property type="entry name" value="lambda repressor-like DNA-binding domains"/>
    <property type="match status" value="1"/>
</dbReference>
<evidence type="ECO:0000313" key="3">
    <source>
        <dbReference type="EMBL" id="SEQ48294.1"/>
    </source>
</evidence>
<dbReference type="GO" id="GO:0003677">
    <property type="term" value="F:DNA binding"/>
    <property type="evidence" value="ECO:0007669"/>
    <property type="project" value="InterPro"/>
</dbReference>
<sequence>MKSESVLGIQPELLRWARTTVGMSVTEVADSLKRKPEEIESWEAGHSAPTYPQLEKLAYQLYKRPLAVFFLPEPPEETTPQREFRTLPTADLQTLSRDTYLQIRRAHAYQIALKELFGDHNPANRCIWKSLSLSIRGDLAQQAQQIRQFFGVTLEEQIAWKSDTIALKQWRQAVEDCGVFVFKAAFKQKDISGFCLMDENLPIIYLNNSTTKTRQIFSLLHELAHLLLSINGLSKFDTDYIARLPESEKQLEIFCNAIAAEILIPGRDFAIQAERFPANIEAAPETLLSDLAGRYGVSREVILRRFLDLGRVSRVFYENQAKRWAAQKQPAGGGNWYLNQGAYLSDRFAKEVVSRHFRGQISLEQASDFLGIKPKSYAGFEERILQGSGA</sequence>
<evidence type="ECO:0000256" key="1">
    <source>
        <dbReference type="ARBA" id="ARBA00007227"/>
    </source>
</evidence>
<evidence type="ECO:0000259" key="2">
    <source>
        <dbReference type="Pfam" id="PF06114"/>
    </source>
</evidence>
<name>A0A1H9GDY6_9PROT</name>
<accession>A0A1H9GDY6</accession>
<proteinExistence type="inferred from homology"/>
<dbReference type="RefSeq" id="WP_074722336.1">
    <property type="nucleotide sequence ID" value="NZ_FOFX01000061.1"/>
</dbReference>
<dbReference type="AlphaFoldDB" id="A0A1H9GDY6"/>
<dbReference type="InterPro" id="IPR010982">
    <property type="entry name" value="Lambda_DNA-bd_dom_sf"/>
</dbReference>
<dbReference type="Gene3D" id="1.10.260.40">
    <property type="entry name" value="lambda repressor-like DNA-binding domains"/>
    <property type="match status" value="1"/>
</dbReference>
<dbReference type="PANTHER" id="PTHR43236:SF2">
    <property type="entry name" value="BLL0069 PROTEIN"/>
    <property type="match status" value="1"/>
</dbReference>
<dbReference type="PANTHER" id="PTHR43236">
    <property type="entry name" value="ANTITOXIN HIGA1"/>
    <property type="match status" value="1"/>
</dbReference>
<organism evidence="3 4">
    <name type="scientific">Nitrosomonas ureae</name>
    <dbReference type="NCBI Taxonomy" id="44577"/>
    <lineage>
        <taxon>Bacteria</taxon>
        <taxon>Pseudomonadati</taxon>
        <taxon>Pseudomonadota</taxon>
        <taxon>Betaproteobacteria</taxon>
        <taxon>Nitrosomonadales</taxon>
        <taxon>Nitrosomonadaceae</taxon>
        <taxon>Nitrosomonas</taxon>
    </lineage>
</organism>
<dbReference type="InterPro" id="IPR001387">
    <property type="entry name" value="Cro/C1-type_HTH"/>
</dbReference>
<feature type="domain" description="IrrE N-terminal-like" evidence="2">
    <location>
        <begin position="175"/>
        <end position="306"/>
    </location>
</feature>
<dbReference type="OrthoDB" id="9796786at2"/>
<protein>
    <submittedName>
        <fullName evidence="3">Zn-dependent peptidase ImmA, M78 family</fullName>
    </submittedName>
</protein>
<dbReference type="EMBL" id="FOFX01000061">
    <property type="protein sequence ID" value="SEQ48294.1"/>
    <property type="molecule type" value="Genomic_DNA"/>
</dbReference>
<dbReference type="Proteomes" id="UP000181998">
    <property type="component" value="Unassembled WGS sequence"/>
</dbReference>
<reference evidence="3 4" key="1">
    <citation type="submission" date="2016-10" db="EMBL/GenBank/DDBJ databases">
        <authorList>
            <person name="de Groot N.N."/>
        </authorList>
    </citation>
    <scope>NUCLEOTIDE SEQUENCE [LARGE SCALE GENOMIC DNA]</scope>
    <source>
        <strain evidence="3 4">Nm9</strain>
    </source>
</reference>